<protein>
    <recommendedName>
        <fullName evidence="4">Small ribosomal subunit protein mS38</fullName>
    </recommendedName>
</protein>
<accession>A0AAE1NPP2</accession>
<dbReference type="Proteomes" id="UP001292094">
    <property type="component" value="Unassembled WGS sequence"/>
</dbReference>
<evidence type="ECO:0000313" key="6">
    <source>
        <dbReference type="EMBL" id="KAK4293423.1"/>
    </source>
</evidence>
<evidence type="ECO:0000256" key="3">
    <source>
        <dbReference type="ARBA" id="ARBA00035647"/>
    </source>
</evidence>
<comment type="caution">
    <text evidence="6">The sequence shown here is derived from an EMBL/GenBank/DDBJ whole genome shotgun (WGS) entry which is preliminary data.</text>
</comment>
<evidence type="ECO:0000256" key="4">
    <source>
        <dbReference type="ARBA" id="ARBA00035682"/>
    </source>
</evidence>
<dbReference type="GO" id="GO:0005739">
    <property type="term" value="C:mitochondrion"/>
    <property type="evidence" value="ECO:0007669"/>
    <property type="project" value="UniProtKB-SubCell"/>
</dbReference>
<reference evidence="6" key="1">
    <citation type="submission" date="2023-11" db="EMBL/GenBank/DDBJ databases">
        <title>Genome assemblies of two species of porcelain crab, Petrolisthes cinctipes and Petrolisthes manimaculis (Anomura: Porcellanidae).</title>
        <authorList>
            <person name="Angst P."/>
        </authorList>
    </citation>
    <scope>NUCLEOTIDE SEQUENCE</scope>
    <source>
        <strain evidence="6">PB745_02</strain>
        <tissue evidence="6">Gill</tissue>
    </source>
</reference>
<dbReference type="SMART" id="SM01155">
    <property type="entry name" value="DUF1713"/>
    <property type="match status" value="1"/>
</dbReference>
<feature type="domain" description="Ribosomal protein mS38 C-terminal" evidence="5">
    <location>
        <begin position="166"/>
        <end position="199"/>
    </location>
</feature>
<dbReference type="Pfam" id="PF08213">
    <property type="entry name" value="COX24_C"/>
    <property type="match status" value="1"/>
</dbReference>
<evidence type="ECO:0000259" key="5">
    <source>
        <dbReference type="SMART" id="SM01155"/>
    </source>
</evidence>
<proteinExistence type="inferred from homology"/>
<sequence length="254" mass="29140">MAHITSMSKVLVKNVVRLLPYTVCGSSVAATTTTHHKLTACHQTFVKKDNERKSNNNNNNDNNNNNGNVLCNVFSGLSITPLEAQLSAEVLMASCTTLQMSSHHNPQLRLPSLVQPVKITVPSLYSNKVLEMDLPSPFLDVLDKVEPLNQQQHIIETPSTEVIEKQAARLIGIRRKKMKKHKLKKLRKKMKFVWAKTRQRREYKKEKLFQAEEMAKIKEFGAFNAEEYVSEFLRQINNMPQPGARTKREYPKHY</sequence>
<evidence type="ECO:0000256" key="2">
    <source>
        <dbReference type="ARBA" id="ARBA00023128"/>
    </source>
</evidence>
<comment type="similarity">
    <text evidence="3">Belongs to the mitochondrion-specific ribosomal protein mS38 family.</text>
</comment>
<name>A0AAE1NPP2_9EUCA</name>
<comment type="subcellular location">
    <subcellularLocation>
        <location evidence="1">Mitochondrion</location>
    </subcellularLocation>
</comment>
<keyword evidence="2" id="KW-0496">Mitochondrion</keyword>
<dbReference type="PANTHER" id="PTHR32035:SF3">
    <property type="entry name" value="SMALL RIBOSOMAL SUBUNIT PROTEIN MS38"/>
    <property type="match status" value="1"/>
</dbReference>
<gene>
    <name evidence="6" type="ORF">Pmani_033884</name>
</gene>
<dbReference type="AlphaFoldDB" id="A0AAE1NPP2"/>
<dbReference type="PANTHER" id="PTHR32035">
    <property type="entry name" value="AURORA KINASE A-INTERACTING PROTEIN"/>
    <property type="match status" value="1"/>
</dbReference>
<dbReference type="EMBL" id="JAWZYT010004551">
    <property type="protein sequence ID" value="KAK4293423.1"/>
    <property type="molecule type" value="Genomic_DNA"/>
</dbReference>
<dbReference type="InterPro" id="IPR013177">
    <property type="entry name" value="Ribosomal_mS38_C"/>
</dbReference>
<keyword evidence="7" id="KW-1185">Reference proteome</keyword>
<organism evidence="6 7">
    <name type="scientific">Petrolisthes manimaculis</name>
    <dbReference type="NCBI Taxonomy" id="1843537"/>
    <lineage>
        <taxon>Eukaryota</taxon>
        <taxon>Metazoa</taxon>
        <taxon>Ecdysozoa</taxon>
        <taxon>Arthropoda</taxon>
        <taxon>Crustacea</taxon>
        <taxon>Multicrustacea</taxon>
        <taxon>Malacostraca</taxon>
        <taxon>Eumalacostraca</taxon>
        <taxon>Eucarida</taxon>
        <taxon>Decapoda</taxon>
        <taxon>Pleocyemata</taxon>
        <taxon>Anomura</taxon>
        <taxon>Galatheoidea</taxon>
        <taxon>Porcellanidae</taxon>
        <taxon>Petrolisthes</taxon>
    </lineage>
</organism>
<evidence type="ECO:0000256" key="1">
    <source>
        <dbReference type="ARBA" id="ARBA00004173"/>
    </source>
</evidence>
<evidence type="ECO:0000313" key="7">
    <source>
        <dbReference type="Proteomes" id="UP001292094"/>
    </source>
</evidence>